<dbReference type="AlphaFoldDB" id="A0A8J2K709"/>
<evidence type="ECO:0000259" key="5">
    <source>
        <dbReference type="PROSITE" id="PS51144"/>
    </source>
</evidence>
<feature type="domain" description="Alpha-carbonic anhydrase" evidence="5">
    <location>
        <begin position="29"/>
        <end position="295"/>
    </location>
</feature>
<dbReference type="SMART" id="SM01057">
    <property type="entry name" value="Carb_anhydrase"/>
    <property type="match status" value="2"/>
</dbReference>
<dbReference type="Pfam" id="PF00194">
    <property type="entry name" value="Carb_anhydrase"/>
    <property type="match status" value="2"/>
</dbReference>
<comment type="catalytic activity">
    <reaction evidence="4">
        <text>hydrogencarbonate + H(+) = CO2 + H2O</text>
        <dbReference type="Rhea" id="RHEA:10748"/>
        <dbReference type="ChEBI" id="CHEBI:15377"/>
        <dbReference type="ChEBI" id="CHEBI:15378"/>
        <dbReference type="ChEBI" id="CHEBI:16526"/>
        <dbReference type="ChEBI" id="CHEBI:17544"/>
        <dbReference type="EC" id="4.2.1.1"/>
    </reaction>
</comment>
<dbReference type="InterPro" id="IPR023561">
    <property type="entry name" value="Carbonic_anhydrase_a-class"/>
</dbReference>
<evidence type="ECO:0000313" key="6">
    <source>
        <dbReference type="EMBL" id="CAG7720518.1"/>
    </source>
</evidence>
<name>A0A8J2K709_9HEXA</name>
<feature type="chain" id="PRO_5036515204" description="Carbonic anhydrase" evidence="4">
    <location>
        <begin position="26"/>
        <end position="609"/>
    </location>
</feature>
<keyword evidence="2 4" id="KW-0479">Metal-binding</keyword>
<dbReference type="EC" id="4.2.1.1" evidence="4"/>
<dbReference type="InterPro" id="IPR018338">
    <property type="entry name" value="Carbonic_anhydrase_a-class_CS"/>
</dbReference>
<dbReference type="EMBL" id="CAJVCH010071328">
    <property type="protein sequence ID" value="CAG7720518.1"/>
    <property type="molecule type" value="Genomic_DNA"/>
</dbReference>
<evidence type="ECO:0000313" key="7">
    <source>
        <dbReference type="Proteomes" id="UP000708208"/>
    </source>
</evidence>
<comment type="function">
    <text evidence="4">Reversible hydration of carbon dioxide.</text>
</comment>
<comment type="similarity">
    <text evidence="1 4">Belongs to the alpha-carbonic anhydrase family.</text>
</comment>
<dbReference type="GO" id="GO:0005737">
    <property type="term" value="C:cytoplasm"/>
    <property type="evidence" value="ECO:0007669"/>
    <property type="project" value="TreeGrafter"/>
</dbReference>
<accession>A0A8J2K709</accession>
<protein>
    <recommendedName>
        <fullName evidence="4">Carbonic anhydrase</fullName>
        <ecNumber evidence="4">4.2.1.1</ecNumber>
    </recommendedName>
</protein>
<evidence type="ECO:0000256" key="1">
    <source>
        <dbReference type="ARBA" id="ARBA00010718"/>
    </source>
</evidence>
<evidence type="ECO:0000256" key="3">
    <source>
        <dbReference type="ARBA" id="ARBA00022833"/>
    </source>
</evidence>
<reference evidence="6" key="1">
    <citation type="submission" date="2021-06" db="EMBL/GenBank/DDBJ databases">
        <authorList>
            <person name="Hodson N. C."/>
            <person name="Mongue J. A."/>
            <person name="Jaron S. K."/>
        </authorList>
    </citation>
    <scope>NUCLEOTIDE SEQUENCE</scope>
</reference>
<keyword evidence="4" id="KW-0456">Lyase</keyword>
<keyword evidence="4" id="KW-0732">Signal</keyword>
<dbReference type="PANTHER" id="PTHR18952">
    <property type="entry name" value="CARBONIC ANHYDRASE"/>
    <property type="match status" value="1"/>
</dbReference>
<dbReference type="CDD" id="cd00326">
    <property type="entry name" value="alpha_CA"/>
    <property type="match status" value="2"/>
</dbReference>
<dbReference type="PANTHER" id="PTHR18952:SF270">
    <property type="entry name" value="CARBONIC ANHYDRASE"/>
    <property type="match status" value="1"/>
</dbReference>
<feature type="domain" description="Alpha-carbonic anhydrase" evidence="5">
    <location>
        <begin position="348"/>
        <end position="608"/>
    </location>
</feature>
<evidence type="ECO:0000256" key="2">
    <source>
        <dbReference type="ARBA" id="ARBA00022723"/>
    </source>
</evidence>
<sequence length="609" mass="68664">MKHQNVLTFSLAFVTFICLPARIQAGHGKDFCYTLESCDPDHWEGLCKDGKNQSPIDLSVPAATIKKPKHPLSFGRNFRSTQRNFLITNNGHSVQMQLSESGTSKNEFIHEDKNLHYKFSQLHFHWGVGNTNGSEHTLNNQRFPLELHLVHYKKKYSSLAAAVNSHDPTALSVIGVFYKIGAHNEALQHIVKEVHDKVLKEKSGGKLLKTTETVSLWDFLPKKQSLFRYQGSLTTPTCDEIVLWLVFDTPVELSKDQIQVFHEIQATLEKGNKFHNFRPLQSLEAVIFREVASGHGDITEINYPSSKATENLGLFEANTPGLIPGKITNGKNIKDSKQDLESVSQGIRALCYMSTNCKPEFWTGTCQNGKSQSPINLDVRNSFNKSGYPLEFEEGYVTNKRSFFIANDGHSTLIQLQKGGTSNCSFTHSDLRLRYTFSQLHFHWGKFGDYGSEHTVQTQRFPIEMHLVHYKSSYESLDDALDSKDSTAVSVIAVFFKIASANKALEPILSRMKEASAKRSPEVTKVQGTVNLSKLLPTKKSFFRYKGSLTTATCAETVLWEVFDNPLEISNQQAKAFWSLVPSHGEQTEASSYRTIQDLNGRIVEYFMN</sequence>
<feature type="signal peptide" evidence="4">
    <location>
        <begin position="1"/>
        <end position="25"/>
    </location>
</feature>
<dbReference type="OrthoDB" id="429145at2759"/>
<gene>
    <name evidence="6" type="ORF">AFUS01_LOCUS9791</name>
</gene>
<comment type="caution">
    <text evidence="6">The sequence shown here is derived from an EMBL/GenBank/DDBJ whole genome shotgun (WGS) entry which is preliminary data.</text>
</comment>
<dbReference type="Proteomes" id="UP000708208">
    <property type="component" value="Unassembled WGS sequence"/>
</dbReference>
<dbReference type="PROSITE" id="PS00162">
    <property type="entry name" value="ALPHA_CA_1"/>
    <property type="match status" value="2"/>
</dbReference>
<dbReference type="InterPro" id="IPR001148">
    <property type="entry name" value="CA_dom"/>
</dbReference>
<dbReference type="GO" id="GO:0004089">
    <property type="term" value="F:carbonate dehydratase activity"/>
    <property type="evidence" value="ECO:0007669"/>
    <property type="project" value="UniProtKB-UniRule"/>
</dbReference>
<keyword evidence="3 4" id="KW-0862">Zinc</keyword>
<organism evidence="6 7">
    <name type="scientific">Allacma fusca</name>
    <dbReference type="NCBI Taxonomy" id="39272"/>
    <lineage>
        <taxon>Eukaryota</taxon>
        <taxon>Metazoa</taxon>
        <taxon>Ecdysozoa</taxon>
        <taxon>Arthropoda</taxon>
        <taxon>Hexapoda</taxon>
        <taxon>Collembola</taxon>
        <taxon>Symphypleona</taxon>
        <taxon>Sminthuridae</taxon>
        <taxon>Allacma</taxon>
    </lineage>
</organism>
<dbReference type="GO" id="GO:0008270">
    <property type="term" value="F:zinc ion binding"/>
    <property type="evidence" value="ECO:0007669"/>
    <property type="project" value="UniProtKB-UniRule"/>
</dbReference>
<keyword evidence="7" id="KW-1185">Reference proteome</keyword>
<dbReference type="PROSITE" id="PS51144">
    <property type="entry name" value="ALPHA_CA_2"/>
    <property type="match status" value="2"/>
</dbReference>
<comment type="cofactor">
    <cofactor evidence="4">
        <name>Zn(2+)</name>
        <dbReference type="ChEBI" id="CHEBI:29105"/>
    </cofactor>
</comment>
<evidence type="ECO:0000256" key="4">
    <source>
        <dbReference type="RuleBase" id="RU367011"/>
    </source>
</evidence>
<proteinExistence type="inferred from homology"/>